<accession>A0A0E9V2R1</accession>
<reference evidence="1" key="1">
    <citation type="submission" date="2014-11" db="EMBL/GenBank/DDBJ databases">
        <authorList>
            <person name="Amaro Gonzalez C."/>
        </authorList>
    </citation>
    <scope>NUCLEOTIDE SEQUENCE</scope>
</reference>
<reference evidence="1" key="2">
    <citation type="journal article" date="2015" name="Fish Shellfish Immunol.">
        <title>Early steps in the European eel (Anguilla anguilla)-Vibrio vulnificus interaction in the gills: Role of the RtxA13 toxin.</title>
        <authorList>
            <person name="Callol A."/>
            <person name="Pajuelo D."/>
            <person name="Ebbesson L."/>
            <person name="Teles M."/>
            <person name="MacKenzie S."/>
            <person name="Amaro C."/>
        </authorList>
    </citation>
    <scope>NUCLEOTIDE SEQUENCE</scope>
</reference>
<evidence type="ECO:0000313" key="1">
    <source>
        <dbReference type="EMBL" id="JAH71558.1"/>
    </source>
</evidence>
<proteinExistence type="predicted"/>
<name>A0A0E9V2R1_ANGAN</name>
<organism evidence="1">
    <name type="scientific">Anguilla anguilla</name>
    <name type="common">European freshwater eel</name>
    <name type="synonym">Muraena anguilla</name>
    <dbReference type="NCBI Taxonomy" id="7936"/>
    <lineage>
        <taxon>Eukaryota</taxon>
        <taxon>Metazoa</taxon>
        <taxon>Chordata</taxon>
        <taxon>Craniata</taxon>
        <taxon>Vertebrata</taxon>
        <taxon>Euteleostomi</taxon>
        <taxon>Actinopterygii</taxon>
        <taxon>Neopterygii</taxon>
        <taxon>Teleostei</taxon>
        <taxon>Anguilliformes</taxon>
        <taxon>Anguillidae</taxon>
        <taxon>Anguilla</taxon>
    </lineage>
</organism>
<dbReference type="EMBL" id="GBXM01037019">
    <property type="protein sequence ID" value="JAH71558.1"/>
    <property type="molecule type" value="Transcribed_RNA"/>
</dbReference>
<dbReference type="AlphaFoldDB" id="A0A0E9V2R1"/>
<protein>
    <submittedName>
        <fullName evidence="1">Uncharacterized protein</fullName>
    </submittedName>
</protein>
<sequence>MAVSIFVILYSSFFKKDFSALTHYCLYLLAFLH</sequence>